<dbReference type="PROSITE" id="PS51781">
    <property type="entry name" value="SH3B"/>
    <property type="match status" value="1"/>
</dbReference>
<proteinExistence type="predicted"/>
<evidence type="ECO:0000313" key="3">
    <source>
        <dbReference type="EMBL" id="EAQ04098.1"/>
    </source>
</evidence>
<evidence type="ECO:0000256" key="1">
    <source>
        <dbReference type="SAM" id="MobiDB-lite"/>
    </source>
</evidence>
<protein>
    <recommendedName>
        <fullName evidence="2">SH3b domain-containing protein</fullName>
    </recommendedName>
</protein>
<accession>A3TUA2</accession>
<reference evidence="3 4" key="1">
    <citation type="journal article" date="2010" name="J. Bacteriol.">
        <title>Genome sequences of Oceanicola granulosus HTCC2516(T) and Oceanicola batsensis HTCC2597(TDelta).</title>
        <authorList>
            <person name="Thrash J.C."/>
            <person name="Cho J.C."/>
            <person name="Vergin K.L."/>
            <person name="Giovannoni S.J."/>
        </authorList>
    </citation>
    <scope>NUCLEOTIDE SEQUENCE [LARGE SCALE GENOMIC DNA]</scope>
    <source>
        <strain evidence="4">ATCC BAA-863 / DSM 15984 / KCTC 12145 / HTCC2597</strain>
    </source>
</reference>
<dbReference type="SMART" id="SM00287">
    <property type="entry name" value="SH3b"/>
    <property type="match status" value="1"/>
</dbReference>
<organism evidence="3 4">
    <name type="scientific">Pseudooceanicola batsensis (strain ATCC BAA-863 / DSM 15984 / KCTC 12145 / HTCC2597)</name>
    <name type="common">Oceanicola batsensis</name>
    <dbReference type="NCBI Taxonomy" id="252305"/>
    <lineage>
        <taxon>Bacteria</taxon>
        <taxon>Pseudomonadati</taxon>
        <taxon>Pseudomonadota</taxon>
        <taxon>Alphaproteobacteria</taxon>
        <taxon>Rhodobacterales</taxon>
        <taxon>Paracoccaceae</taxon>
        <taxon>Pseudooceanicola</taxon>
    </lineage>
</organism>
<dbReference type="HOGENOM" id="CLU_092796_0_0_5"/>
<dbReference type="RefSeq" id="WP_009805853.1">
    <property type="nucleotide sequence ID" value="NZ_CH724131.1"/>
</dbReference>
<name>A3TUA2_PSEBH</name>
<feature type="compositionally biased region" description="Basic and acidic residues" evidence="1">
    <location>
        <begin position="52"/>
        <end position="62"/>
    </location>
</feature>
<dbReference type="STRING" id="252305.OB2597_08149"/>
<dbReference type="Pfam" id="PF08239">
    <property type="entry name" value="SH3_3"/>
    <property type="match status" value="1"/>
</dbReference>
<dbReference type="Gene3D" id="2.30.30.40">
    <property type="entry name" value="SH3 Domains"/>
    <property type="match status" value="1"/>
</dbReference>
<feature type="region of interest" description="Disordered" evidence="1">
    <location>
        <begin position="28"/>
        <end position="71"/>
    </location>
</feature>
<evidence type="ECO:0000259" key="2">
    <source>
        <dbReference type="PROSITE" id="PS51781"/>
    </source>
</evidence>
<dbReference type="EMBL" id="AAMO01000002">
    <property type="protein sequence ID" value="EAQ04098.1"/>
    <property type="molecule type" value="Genomic_DNA"/>
</dbReference>
<comment type="caution">
    <text evidence="3">The sequence shown here is derived from an EMBL/GenBank/DDBJ whole genome shotgun (WGS) entry which is preliminary data.</text>
</comment>
<keyword evidence="4" id="KW-1185">Reference proteome</keyword>
<evidence type="ECO:0000313" key="4">
    <source>
        <dbReference type="Proteomes" id="UP000004318"/>
    </source>
</evidence>
<dbReference type="OrthoDB" id="7433551at2"/>
<dbReference type="AlphaFoldDB" id="A3TUA2"/>
<feature type="region of interest" description="Disordered" evidence="1">
    <location>
        <begin position="121"/>
        <end position="146"/>
    </location>
</feature>
<feature type="domain" description="SH3b" evidence="2">
    <location>
        <begin position="127"/>
        <end position="191"/>
    </location>
</feature>
<feature type="compositionally biased region" description="Polar residues" evidence="1">
    <location>
        <begin position="135"/>
        <end position="146"/>
    </location>
</feature>
<dbReference type="InterPro" id="IPR003646">
    <property type="entry name" value="SH3-like_bac-type"/>
</dbReference>
<sequence>MNKFIFLTFAFLAWAGYEMSGGADFQPTQRVAASEPDADIAPEPVQVSSRSPRPEADAEAERAPAPMPEVARASFSQASFDLRRPDEEELASVDPAVLASFGGVLETAPDPETLDPQPAVVKPEPAPDMREVSGNRVNMRNGPGTNHSIVARLSRGDSVEVLAEPGNGWLKLRVGDTGRVGWMADFLVTAAN</sequence>
<dbReference type="Proteomes" id="UP000004318">
    <property type="component" value="Unassembled WGS sequence"/>
</dbReference>
<gene>
    <name evidence="3" type="ORF">OB2597_08149</name>
</gene>
<dbReference type="eggNOG" id="COG4991">
    <property type="taxonomic scope" value="Bacteria"/>
</dbReference>